<accession>A0A1Y1ZLX8</accession>
<evidence type="ECO:0000259" key="3">
    <source>
        <dbReference type="PROSITE" id="PS50966"/>
    </source>
</evidence>
<name>A0A1Y1ZLX8_9PLEO</name>
<gene>
    <name evidence="4" type="ORF">BCR34DRAFT_329797</name>
</gene>
<protein>
    <recommendedName>
        <fullName evidence="3">SWIM-type domain-containing protein</fullName>
    </recommendedName>
</protein>
<sequence length="466" mass="52028">MSAEAFSKLTIGKTMVTTRAAARARTAPPPQRSTSSSISSSSSSAEDVECQSASGITYDIAGLSHEVRKRARHGLLSQNDDIKVKYCKTIPEDPKSYMFYIADDISLRMGERYDAPKCSCGANVGGNACKHIFWMLDQLVKAEAPESFKSQTLRLAADGSTVKDTHPTNIIDSKGLKEIAEDLDWTFQDDRTVEEIEEEVREDMATLLSVFDPAGELPDDFRNPESSILSEPSRKYREVQEFLTELAIDDPRLLRGLRDIIDPTFQAHVFFDKINDRTSRAFRALDEYPANPDSTVERYDVATCADKLKDLVTRVEEYYGEQKGDEPGSRDIAIRAAESLIIILHGVVSRNFNAYEDITTRIVPEDPSENNLFFCLIGGVSDALPQDEATANRDRFVLDALRAFPQGDILRNHWEMLRTIGEKLDDDNAPFKAPPSFMSAFLSITSESRKRTNPEPGGSSAKRPMK</sequence>
<dbReference type="GO" id="GO:0008270">
    <property type="term" value="F:zinc ion binding"/>
    <property type="evidence" value="ECO:0007669"/>
    <property type="project" value="UniProtKB-KW"/>
</dbReference>
<feature type="domain" description="SWIM-type" evidence="3">
    <location>
        <begin position="103"/>
        <end position="140"/>
    </location>
</feature>
<dbReference type="PROSITE" id="PS50966">
    <property type="entry name" value="ZF_SWIM"/>
    <property type="match status" value="1"/>
</dbReference>
<keyword evidence="1" id="KW-0479">Metal-binding</keyword>
<dbReference type="AlphaFoldDB" id="A0A1Y1ZLX8"/>
<keyword evidence="1" id="KW-0862">Zinc</keyword>
<keyword evidence="5" id="KW-1185">Reference proteome</keyword>
<feature type="compositionally biased region" description="Low complexity" evidence="2">
    <location>
        <begin position="33"/>
        <end position="44"/>
    </location>
</feature>
<comment type="caution">
    <text evidence="4">The sequence shown here is derived from an EMBL/GenBank/DDBJ whole genome shotgun (WGS) entry which is preliminary data.</text>
</comment>
<evidence type="ECO:0000256" key="1">
    <source>
        <dbReference type="PROSITE-ProRule" id="PRU00325"/>
    </source>
</evidence>
<dbReference type="OrthoDB" id="5387895at2759"/>
<dbReference type="InterPro" id="IPR007527">
    <property type="entry name" value="Znf_SWIM"/>
</dbReference>
<feature type="compositionally biased region" description="Low complexity" evidence="2">
    <location>
        <begin position="17"/>
        <end position="26"/>
    </location>
</feature>
<dbReference type="Proteomes" id="UP000193144">
    <property type="component" value="Unassembled WGS sequence"/>
</dbReference>
<keyword evidence="1" id="KW-0863">Zinc-finger</keyword>
<evidence type="ECO:0000256" key="2">
    <source>
        <dbReference type="SAM" id="MobiDB-lite"/>
    </source>
</evidence>
<evidence type="ECO:0000313" key="5">
    <source>
        <dbReference type="Proteomes" id="UP000193144"/>
    </source>
</evidence>
<dbReference type="EMBL" id="MCFA01000063">
    <property type="protein sequence ID" value="ORY11242.1"/>
    <property type="molecule type" value="Genomic_DNA"/>
</dbReference>
<feature type="region of interest" description="Disordered" evidence="2">
    <location>
        <begin position="443"/>
        <end position="466"/>
    </location>
</feature>
<proteinExistence type="predicted"/>
<evidence type="ECO:0000313" key="4">
    <source>
        <dbReference type="EMBL" id="ORY11242.1"/>
    </source>
</evidence>
<reference evidence="4 5" key="1">
    <citation type="submission" date="2016-07" db="EMBL/GenBank/DDBJ databases">
        <title>Pervasive Adenine N6-methylation of Active Genes in Fungi.</title>
        <authorList>
            <consortium name="DOE Joint Genome Institute"/>
            <person name="Mondo S.J."/>
            <person name="Dannebaum R.O."/>
            <person name="Kuo R.C."/>
            <person name="Labutti K."/>
            <person name="Haridas S."/>
            <person name="Kuo A."/>
            <person name="Salamov A."/>
            <person name="Ahrendt S.R."/>
            <person name="Lipzen A."/>
            <person name="Sullivan W."/>
            <person name="Andreopoulos W.B."/>
            <person name="Clum A."/>
            <person name="Lindquist E."/>
            <person name="Daum C."/>
            <person name="Ramamoorthy G.K."/>
            <person name="Gryganskyi A."/>
            <person name="Culley D."/>
            <person name="Magnuson J.K."/>
            <person name="James T.Y."/>
            <person name="O'Malley M.A."/>
            <person name="Stajich J.E."/>
            <person name="Spatafora J.W."/>
            <person name="Visel A."/>
            <person name="Grigoriev I.V."/>
        </authorList>
    </citation>
    <scope>NUCLEOTIDE SEQUENCE [LARGE SCALE GENOMIC DNA]</scope>
    <source>
        <strain evidence="4 5">CBS 115471</strain>
    </source>
</reference>
<organism evidence="4 5">
    <name type="scientific">Clohesyomyces aquaticus</name>
    <dbReference type="NCBI Taxonomy" id="1231657"/>
    <lineage>
        <taxon>Eukaryota</taxon>
        <taxon>Fungi</taxon>
        <taxon>Dikarya</taxon>
        <taxon>Ascomycota</taxon>
        <taxon>Pezizomycotina</taxon>
        <taxon>Dothideomycetes</taxon>
        <taxon>Pleosporomycetidae</taxon>
        <taxon>Pleosporales</taxon>
        <taxon>Lindgomycetaceae</taxon>
        <taxon>Clohesyomyces</taxon>
    </lineage>
</organism>
<feature type="region of interest" description="Disordered" evidence="2">
    <location>
        <begin position="17"/>
        <end position="46"/>
    </location>
</feature>